<feature type="region of interest" description="Disordered" evidence="1">
    <location>
        <begin position="103"/>
        <end position="185"/>
    </location>
</feature>
<dbReference type="EnsemblPlants" id="Zm00001eb099260_T001">
    <property type="protein sequence ID" value="Zm00001eb099260_P001"/>
    <property type="gene ID" value="Zm00001eb099260"/>
</dbReference>
<feature type="region of interest" description="Disordered" evidence="1">
    <location>
        <begin position="59"/>
        <end position="78"/>
    </location>
</feature>
<evidence type="ECO:0000313" key="3">
    <source>
        <dbReference type="EnsemblPlants" id="Zm00001eb099260_P001"/>
    </source>
</evidence>
<evidence type="ECO:0000313" key="4">
    <source>
        <dbReference type="Proteomes" id="UP000007305"/>
    </source>
</evidence>
<feature type="signal peptide" evidence="2">
    <location>
        <begin position="1"/>
        <end position="24"/>
    </location>
</feature>
<feature type="compositionally biased region" description="Polar residues" evidence="1">
    <location>
        <begin position="144"/>
        <end position="162"/>
    </location>
</feature>
<feature type="compositionally biased region" description="Low complexity" evidence="1">
    <location>
        <begin position="103"/>
        <end position="118"/>
    </location>
</feature>
<feature type="compositionally biased region" description="Low complexity" evidence="1">
    <location>
        <begin position="134"/>
        <end position="143"/>
    </location>
</feature>
<accession>A0A804MN79</accession>
<evidence type="ECO:0000256" key="2">
    <source>
        <dbReference type="SAM" id="SignalP"/>
    </source>
</evidence>
<reference evidence="4" key="1">
    <citation type="submission" date="2015-12" db="EMBL/GenBank/DDBJ databases">
        <title>Update maize B73 reference genome by single molecule sequencing technologies.</title>
        <authorList>
            <consortium name="Maize Genome Sequencing Project"/>
            <person name="Ware D."/>
        </authorList>
    </citation>
    <scope>NUCLEOTIDE SEQUENCE [LARGE SCALE GENOMIC DNA]</scope>
    <source>
        <strain evidence="4">cv. B73</strain>
    </source>
</reference>
<reference evidence="3" key="2">
    <citation type="submission" date="2019-07" db="EMBL/GenBank/DDBJ databases">
        <authorList>
            <person name="Seetharam A."/>
            <person name="Woodhouse M."/>
            <person name="Cannon E."/>
        </authorList>
    </citation>
    <scope>NUCLEOTIDE SEQUENCE [LARGE SCALE GENOMIC DNA]</scope>
    <source>
        <strain evidence="3">cv. B73</strain>
    </source>
</reference>
<keyword evidence="4" id="KW-1185">Reference proteome</keyword>
<dbReference type="InParanoid" id="A0A804MN79"/>
<keyword evidence="2" id="KW-0732">Signal</keyword>
<sequence length="311" mass="31953">RSIFLAPSCRSATLLQLSLASTSAFTGGAEGCAPSSRRTALLIPLSLASLGTSFITAKGSPPSSLTLNPTASKSSIPPSLSATASLIRGLLSLTRLNLSFSGSRSRLPSRRLTTSTEAAGGGGSAARYAEAHARAPPADARQPSRCSETATSDGNASPQLGQATAAAAVPFASGRQEEEETRGVRGAKSVVEVGGGGGEGRIGAGLGFALGFEGREAGWEEEEEGEGPEPRTWEVPLKEEGVPDPEEVIFFTKSFILSFIKALAAEAWAAANRWDWSIGAWTLTRSGAGGELEAVAAGSQGRSYRGKNEVA</sequence>
<dbReference type="AlphaFoldDB" id="A0A804MN79"/>
<dbReference type="Gramene" id="Zm00001eb099260_T001">
    <property type="protein sequence ID" value="Zm00001eb099260_P001"/>
    <property type="gene ID" value="Zm00001eb099260"/>
</dbReference>
<evidence type="ECO:0000256" key="1">
    <source>
        <dbReference type="SAM" id="MobiDB-lite"/>
    </source>
</evidence>
<reference evidence="3" key="3">
    <citation type="submission" date="2021-05" db="UniProtKB">
        <authorList>
            <consortium name="EnsemblPlants"/>
        </authorList>
    </citation>
    <scope>IDENTIFICATION</scope>
    <source>
        <strain evidence="3">cv. B73</strain>
    </source>
</reference>
<proteinExistence type="predicted"/>
<dbReference type="Proteomes" id="UP000007305">
    <property type="component" value="Chromosome 2"/>
</dbReference>
<protein>
    <submittedName>
        <fullName evidence="3">Uncharacterized protein</fullName>
    </submittedName>
</protein>
<name>A0A804MN79_MAIZE</name>
<feature type="chain" id="PRO_5032557068" evidence="2">
    <location>
        <begin position="25"/>
        <end position="311"/>
    </location>
</feature>
<organism evidence="3 4">
    <name type="scientific">Zea mays</name>
    <name type="common">Maize</name>
    <dbReference type="NCBI Taxonomy" id="4577"/>
    <lineage>
        <taxon>Eukaryota</taxon>
        <taxon>Viridiplantae</taxon>
        <taxon>Streptophyta</taxon>
        <taxon>Embryophyta</taxon>
        <taxon>Tracheophyta</taxon>
        <taxon>Spermatophyta</taxon>
        <taxon>Magnoliopsida</taxon>
        <taxon>Liliopsida</taxon>
        <taxon>Poales</taxon>
        <taxon>Poaceae</taxon>
        <taxon>PACMAD clade</taxon>
        <taxon>Panicoideae</taxon>
        <taxon>Andropogonodae</taxon>
        <taxon>Andropogoneae</taxon>
        <taxon>Tripsacinae</taxon>
        <taxon>Zea</taxon>
    </lineage>
</organism>